<gene>
    <name evidence="3" type="ORF">G7071_03530</name>
</gene>
<protein>
    <submittedName>
        <fullName evidence="3">DUF485 domain-containing protein</fullName>
    </submittedName>
</protein>
<evidence type="ECO:0000313" key="3">
    <source>
        <dbReference type="EMBL" id="QIK74640.1"/>
    </source>
</evidence>
<sequence>MNDVPRVRVTGPPRKRAATTRRSGRREIEADTELGRVFMQSLLREQRRLALGILTVLGLTVGALPLAFHLVPGLAQVRVGPVPLSWLLLGFLVYPWLLLLGWIYVRRSEANERDFASLVEEVDR</sequence>
<dbReference type="Proteomes" id="UP000502035">
    <property type="component" value="Chromosome"/>
</dbReference>
<accession>A0A6G7YCZ2</accession>
<organism evidence="3 4">
    <name type="scientific">Nocardioides piscis</name>
    <dbReference type="NCBI Taxonomy" id="2714938"/>
    <lineage>
        <taxon>Bacteria</taxon>
        <taxon>Bacillati</taxon>
        <taxon>Actinomycetota</taxon>
        <taxon>Actinomycetes</taxon>
        <taxon>Propionibacteriales</taxon>
        <taxon>Nocardioidaceae</taxon>
        <taxon>Nocardioides</taxon>
    </lineage>
</organism>
<keyword evidence="4" id="KW-1185">Reference proteome</keyword>
<evidence type="ECO:0000256" key="1">
    <source>
        <dbReference type="SAM" id="MobiDB-lite"/>
    </source>
</evidence>
<dbReference type="KEGG" id="npi:G7071_03530"/>
<evidence type="ECO:0000313" key="4">
    <source>
        <dbReference type="Proteomes" id="UP000502035"/>
    </source>
</evidence>
<dbReference type="RefSeq" id="WP_166314957.1">
    <property type="nucleotide sequence ID" value="NZ_CP049866.1"/>
</dbReference>
<keyword evidence="2" id="KW-1133">Transmembrane helix</keyword>
<proteinExistence type="predicted"/>
<evidence type="ECO:0000256" key="2">
    <source>
        <dbReference type="SAM" id="Phobius"/>
    </source>
</evidence>
<keyword evidence="2" id="KW-0472">Membrane</keyword>
<name>A0A6G7YCZ2_9ACTN</name>
<feature type="compositionally biased region" description="Basic residues" evidence="1">
    <location>
        <begin position="13"/>
        <end position="24"/>
    </location>
</feature>
<keyword evidence="2" id="KW-0812">Transmembrane</keyword>
<reference evidence="3 4" key="1">
    <citation type="submission" date="2020-03" db="EMBL/GenBank/DDBJ databases">
        <title>Nocardioides sp. nov., isolated from fish.</title>
        <authorList>
            <person name="Hyun D.-W."/>
            <person name="Bae J.-W."/>
        </authorList>
    </citation>
    <scope>NUCLEOTIDE SEQUENCE [LARGE SCALE GENOMIC DNA]</scope>
    <source>
        <strain evidence="3 4">HDW12A</strain>
    </source>
</reference>
<dbReference type="EMBL" id="CP049866">
    <property type="protein sequence ID" value="QIK74640.1"/>
    <property type="molecule type" value="Genomic_DNA"/>
</dbReference>
<feature type="transmembrane region" description="Helical" evidence="2">
    <location>
        <begin position="83"/>
        <end position="105"/>
    </location>
</feature>
<feature type="transmembrane region" description="Helical" evidence="2">
    <location>
        <begin position="49"/>
        <end position="71"/>
    </location>
</feature>
<feature type="region of interest" description="Disordered" evidence="1">
    <location>
        <begin position="1"/>
        <end position="25"/>
    </location>
</feature>
<dbReference type="AlphaFoldDB" id="A0A6G7YCZ2"/>